<dbReference type="GO" id="GO:0005524">
    <property type="term" value="F:ATP binding"/>
    <property type="evidence" value="ECO:0007669"/>
    <property type="project" value="UniProtKB-KW"/>
</dbReference>
<dbReference type="PANTHER" id="PTHR12169">
    <property type="entry name" value="ATPASE N2B"/>
    <property type="match status" value="1"/>
</dbReference>
<evidence type="ECO:0000256" key="1">
    <source>
        <dbReference type="ARBA" id="ARBA00010322"/>
    </source>
</evidence>
<organism evidence="4 5">
    <name type="scientific">Cavenderia fasciculata</name>
    <name type="common">Slime mold</name>
    <name type="synonym">Dictyostelium fasciculatum</name>
    <dbReference type="NCBI Taxonomy" id="261658"/>
    <lineage>
        <taxon>Eukaryota</taxon>
        <taxon>Amoebozoa</taxon>
        <taxon>Evosea</taxon>
        <taxon>Eumycetozoa</taxon>
        <taxon>Dictyostelia</taxon>
        <taxon>Acytosteliales</taxon>
        <taxon>Cavenderiaceae</taxon>
        <taxon>Cavenderia</taxon>
    </lineage>
</organism>
<keyword evidence="3" id="KW-0067">ATP-binding</keyword>
<dbReference type="KEGG" id="dfa:DFA_11676"/>
<dbReference type="EMBL" id="GL883029">
    <property type="protein sequence ID" value="EGG13915.1"/>
    <property type="molecule type" value="Genomic_DNA"/>
</dbReference>
<dbReference type="NCBIfam" id="NF040713">
    <property type="entry name" value="ZapE"/>
    <property type="match status" value="1"/>
</dbReference>
<reference evidence="5" key="1">
    <citation type="journal article" date="2011" name="Genome Res.">
        <title>Phylogeny-wide analysis of social amoeba genomes highlights ancient origins for complex intercellular communication.</title>
        <authorList>
            <person name="Heidel A.J."/>
            <person name="Lawal H.M."/>
            <person name="Felder M."/>
            <person name="Schilde C."/>
            <person name="Helps N.R."/>
            <person name="Tunggal B."/>
            <person name="Rivero F."/>
            <person name="John U."/>
            <person name="Schleicher M."/>
            <person name="Eichinger L."/>
            <person name="Platzer M."/>
            <person name="Noegel A.A."/>
            <person name="Schaap P."/>
            <person name="Gloeckner G."/>
        </authorList>
    </citation>
    <scope>NUCLEOTIDE SEQUENCE [LARGE SCALE GENOMIC DNA]</scope>
    <source>
        <strain evidence="5">SH3</strain>
    </source>
</reference>
<gene>
    <name evidence="4" type="ORF">DFA_11676</name>
</gene>
<dbReference type="InterPro" id="IPR027417">
    <property type="entry name" value="P-loop_NTPase"/>
</dbReference>
<evidence type="ECO:0000256" key="3">
    <source>
        <dbReference type="ARBA" id="ARBA00022840"/>
    </source>
</evidence>
<dbReference type="PANTHER" id="PTHR12169:SF6">
    <property type="entry name" value="AFG1-LIKE ATPASE"/>
    <property type="match status" value="1"/>
</dbReference>
<dbReference type="GO" id="GO:0005739">
    <property type="term" value="C:mitochondrion"/>
    <property type="evidence" value="ECO:0007669"/>
    <property type="project" value="TreeGrafter"/>
</dbReference>
<dbReference type="RefSeq" id="XP_004350623.1">
    <property type="nucleotide sequence ID" value="XM_004350572.1"/>
</dbReference>
<keyword evidence="5" id="KW-1185">Reference proteome</keyword>
<dbReference type="GeneID" id="14866461"/>
<keyword evidence="2" id="KW-0547">Nucleotide-binding</keyword>
<protein>
    <submittedName>
        <fullName evidence="4">ATPase</fullName>
    </submittedName>
</protein>
<dbReference type="Gene3D" id="3.40.50.300">
    <property type="entry name" value="P-loop containing nucleotide triphosphate hydrolases"/>
    <property type="match status" value="1"/>
</dbReference>
<dbReference type="STRING" id="1054147.F4QDW8"/>
<sequence length="517" mass="59806">MLKNTRLNQTIKRLAFNQYSCLNNNSTTTKTTYSYNSTKNNVNTFSSTTTTSLKREYCSNKSHDTSNLHFNIRQEKEYQQQHQDIGSGPLAIYDQMINDKKIRIDTHQRETVKLLQSLFDQIKALKLPTTAQQLEDHQRSPTESSTIFSKWLSSKLTTIVNVDPLHSNQQQEIKGIYLFGDVGCGKSFLMDLFYDSINIEKKKRIHFHHFMLDVHKRIHKWRMNKRIDENDPIPPLAKELVSEAWLLCFDEFQVTDVSDAMILKRLFSQMFDHGAILVTTSNRPPPDLYKNGLNRQLFLPFIDFLQQKCLVHNLSSGLDYRLSGTRTKKVFFQPSGDPTNLEEMEKLYQTLTHGEMEEQVLLAINASRNVVVPRSARGVARFTFGQLCEKALGAADYIVVAQNYHTVFIDNIPMMNESTKNQARRFITLVDVLYEHKVKLICTAAAPPNQLFMSTPDTDQQDLSYTAEIRQLTDDLKLTPEQLSRFTGEEERFMFSRAVSRLIEMQSDLYLNNQSHK</sequence>
<accession>F4QDW8</accession>
<evidence type="ECO:0000313" key="5">
    <source>
        <dbReference type="Proteomes" id="UP000007797"/>
    </source>
</evidence>
<dbReference type="OrthoDB" id="548867at2759"/>
<dbReference type="SUPFAM" id="SSF52540">
    <property type="entry name" value="P-loop containing nucleoside triphosphate hydrolases"/>
    <property type="match status" value="1"/>
</dbReference>
<evidence type="ECO:0000313" key="4">
    <source>
        <dbReference type="EMBL" id="EGG13915.1"/>
    </source>
</evidence>
<proteinExistence type="inferred from homology"/>
<dbReference type="InterPro" id="IPR005654">
    <property type="entry name" value="ATPase_AFG1-like"/>
</dbReference>
<dbReference type="OMA" id="FALERCK"/>
<evidence type="ECO:0000256" key="2">
    <source>
        <dbReference type="ARBA" id="ARBA00022741"/>
    </source>
</evidence>
<dbReference type="Proteomes" id="UP000007797">
    <property type="component" value="Unassembled WGS sequence"/>
</dbReference>
<dbReference type="GO" id="GO:0016887">
    <property type="term" value="F:ATP hydrolysis activity"/>
    <property type="evidence" value="ECO:0007669"/>
    <property type="project" value="InterPro"/>
</dbReference>
<dbReference type="Pfam" id="PF03969">
    <property type="entry name" value="AFG1_ATPase"/>
    <property type="match status" value="1"/>
</dbReference>
<dbReference type="AlphaFoldDB" id="F4QDW8"/>
<comment type="similarity">
    <text evidence="1">Belongs to the AFG1 ATPase family.</text>
</comment>
<name>F4QDW8_CACFS</name>